<sequence length="70" mass="7798">MRGFENGFDVAAGYCAPAGIGFEQFSSKAWLTATSYDRNELSVARILDAFWIEHTLCRELLHDGGWNAVN</sequence>
<dbReference type="Proteomes" id="UP000198407">
    <property type="component" value="Unassembled WGS sequence"/>
</dbReference>
<protein>
    <submittedName>
        <fullName evidence="1">Uncharacterized protein</fullName>
    </submittedName>
</protein>
<name>A0A239GL53_9PSED</name>
<gene>
    <name evidence="1" type="ORF">SAMN05444352_1132</name>
</gene>
<accession>A0A239GL53</accession>
<evidence type="ECO:0000313" key="2">
    <source>
        <dbReference type="Proteomes" id="UP000198407"/>
    </source>
</evidence>
<dbReference type="AlphaFoldDB" id="A0A239GL53"/>
<keyword evidence="2" id="KW-1185">Reference proteome</keyword>
<organism evidence="1 2">
    <name type="scientific">Pseudomonas japonica</name>
    <dbReference type="NCBI Taxonomy" id="256466"/>
    <lineage>
        <taxon>Bacteria</taxon>
        <taxon>Pseudomonadati</taxon>
        <taxon>Pseudomonadota</taxon>
        <taxon>Gammaproteobacteria</taxon>
        <taxon>Pseudomonadales</taxon>
        <taxon>Pseudomonadaceae</taxon>
        <taxon>Pseudomonas</taxon>
    </lineage>
</organism>
<dbReference type="EMBL" id="FZOL01000013">
    <property type="protein sequence ID" value="SNS68794.1"/>
    <property type="molecule type" value="Genomic_DNA"/>
</dbReference>
<evidence type="ECO:0000313" key="1">
    <source>
        <dbReference type="EMBL" id="SNS68794.1"/>
    </source>
</evidence>
<proteinExistence type="predicted"/>
<reference evidence="2" key="1">
    <citation type="submission" date="2017-06" db="EMBL/GenBank/DDBJ databases">
        <authorList>
            <person name="Varghese N."/>
            <person name="Submissions S."/>
        </authorList>
    </citation>
    <scope>NUCLEOTIDE SEQUENCE [LARGE SCALE GENOMIC DNA]</scope>
    <source>
        <strain evidence="2">DSM 22348</strain>
    </source>
</reference>